<dbReference type="RefSeq" id="WP_263414100.1">
    <property type="nucleotide sequence ID" value="NZ_BAABBH010000001.1"/>
</dbReference>
<dbReference type="PANTHER" id="PTHR38659">
    <property type="entry name" value="METAL-DEPENDENT PHOSPHOHYDROLASE"/>
    <property type="match status" value="1"/>
</dbReference>
<name>A0ABW9KGP1_9BACT</name>
<evidence type="ECO:0000313" key="3">
    <source>
        <dbReference type="EMBL" id="MFN2974333.1"/>
    </source>
</evidence>
<accession>A0ABW9KGP1</accession>
<evidence type="ECO:0000259" key="2">
    <source>
        <dbReference type="Pfam" id="PF01966"/>
    </source>
</evidence>
<dbReference type="Proteomes" id="UP001634747">
    <property type="component" value="Unassembled WGS sequence"/>
</dbReference>
<keyword evidence="4" id="KW-1185">Reference proteome</keyword>
<feature type="domain" description="HD" evidence="2">
    <location>
        <begin position="54"/>
        <end position="145"/>
    </location>
</feature>
<feature type="region of interest" description="Disordered" evidence="1">
    <location>
        <begin position="1"/>
        <end position="24"/>
    </location>
</feature>
<dbReference type="EMBL" id="JBJYXY010000001">
    <property type="protein sequence ID" value="MFN2974333.1"/>
    <property type="molecule type" value="Genomic_DNA"/>
</dbReference>
<protein>
    <submittedName>
        <fullName evidence="3">HD domain-containing protein</fullName>
    </submittedName>
</protein>
<proteinExistence type="predicted"/>
<evidence type="ECO:0000313" key="4">
    <source>
        <dbReference type="Proteomes" id="UP001634747"/>
    </source>
</evidence>
<dbReference type="PANTHER" id="PTHR38659:SF2">
    <property type="entry name" value="HDIG DOMAIN PROTEIN"/>
    <property type="match status" value="1"/>
</dbReference>
<gene>
    <name evidence="3" type="ORF">ACK2TP_01020</name>
</gene>
<organism evidence="3 4">
    <name type="scientific">Terriglobus aquaticus</name>
    <dbReference type="NCBI Taxonomy" id="940139"/>
    <lineage>
        <taxon>Bacteria</taxon>
        <taxon>Pseudomonadati</taxon>
        <taxon>Acidobacteriota</taxon>
        <taxon>Terriglobia</taxon>
        <taxon>Terriglobales</taxon>
        <taxon>Acidobacteriaceae</taxon>
        <taxon>Terriglobus</taxon>
    </lineage>
</organism>
<comment type="caution">
    <text evidence="3">The sequence shown here is derived from an EMBL/GenBank/DDBJ whole genome shotgun (WGS) entry which is preliminary data.</text>
</comment>
<sequence length="227" mass="24706">MITTTAEAGGASEKPAPSQPQNEYTRERALALLHEWTQSPSLLKHAFAVETCTAAYGQQEAERLGLSGTAAEAFVEPYRIAALLHDFDYEKHPSLDEHVWVGIKVLEQQGWPEPIRHAILAHAEYTHTPRESHLDRALFACDELSGFLTACALVKPSRSIHDVEVAGVRKKMKDKAFARGVLREDIVNGAALLGIEVDQHIANCLRAMQANAAALGLDGVPASDSAH</sequence>
<reference evidence="3 4" key="1">
    <citation type="submission" date="2024-12" db="EMBL/GenBank/DDBJ databases">
        <authorList>
            <person name="Lee Y."/>
        </authorList>
    </citation>
    <scope>NUCLEOTIDE SEQUENCE [LARGE SCALE GENOMIC DNA]</scope>
    <source>
        <strain evidence="3 4">03SUJ4</strain>
    </source>
</reference>
<dbReference type="InterPro" id="IPR006674">
    <property type="entry name" value="HD_domain"/>
</dbReference>
<dbReference type="SUPFAM" id="SSF109604">
    <property type="entry name" value="HD-domain/PDEase-like"/>
    <property type="match status" value="1"/>
</dbReference>
<dbReference type="Pfam" id="PF01966">
    <property type="entry name" value="HD"/>
    <property type="match status" value="1"/>
</dbReference>
<evidence type="ECO:0000256" key="1">
    <source>
        <dbReference type="SAM" id="MobiDB-lite"/>
    </source>
</evidence>